<evidence type="ECO:0000313" key="2">
    <source>
        <dbReference type="EMBL" id="MBN2965337.1"/>
    </source>
</evidence>
<dbReference type="SUPFAM" id="SSF143422">
    <property type="entry name" value="Transposase IS200-like"/>
    <property type="match status" value="1"/>
</dbReference>
<dbReference type="PANTHER" id="PTHR34322">
    <property type="entry name" value="TRANSPOSASE, Y1_TNP DOMAIN-CONTAINING"/>
    <property type="match status" value="1"/>
</dbReference>
<keyword evidence="3" id="KW-1185">Reference proteome</keyword>
<organism evidence="2 3">
    <name type="scientific">Sulfurospirillum tamanense</name>
    <dbReference type="NCBI Taxonomy" id="2813362"/>
    <lineage>
        <taxon>Bacteria</taxon>
        <taxon>Pseudomonadati</taxon>
        <taxon>Campylobacterota</taxon>
        <taxon>Epsilonproteobacteria</taxon>
        <taxon>Campylobacterales</taxon>
        <taxon>Sulfurospirillaceae</taxon>
        <taxon>Sulfurospirillum</taxon>
    </lineage>
</organism>
<dbReference type="EMBL" id="JAFHKK010000032">
    <property type="protein sequence ID" value="MBN2965337.1"/>
    <property type="molecule type" value="Genomic_DNA"/>
</dbReference>
<proteinExistence type="predicted"/>
<dbReference type="Pfam" id="PF01797">
    <property type="entry name" value="Y1_Tnp"/>
    <property type="match status" value="1"/>
</dbReference>
<reference evidence="2 3" key="3">
    <citation type="submission" date="2021-02" db="EMBL/GenBank/DDBJ databases">
        <authorList>
            <person name="Merkel A.Y."/>
        </authorList>
    </citation>
    <scope>NUCLEOTIDE SEQUENCE [LARGE SCALE GENOMIC DNA]</scope>
    <source>
        <strain evidence="2 3">T05b</strain>
    </source>
</reference>
<feature type="domain" description="Transposase IS200-like" evidence="1">
    <location>
        <begin position="8"/>
        <end position="122"/>
    </location>
</feature>
<name>A0ABS2WUJ8_9BACT</name>
<gene>
    <name evidence="2" type="ORF">JWV37_11140</name>
</gene>
<dbReference type="SMART" id="SM01321">
    <property type="entry name" value="Y1_Tnp"/>
    <property type="match status" value="1"/>
</dbReference>
<sequence>MPRRLRVENCGYHHVYNRGVAKNSIFLDEYDKVKFIEILSSVCKEYKFDIHSFCLMDNHYHLLVENRRENLSAGMRQLNSGYASYFNKRHQRVGHLWQDRYKSWYVLDETYLFTLFRYIESNPLKAKMCKKIGEYKYCATYCIKRDAVPPFLQNSFVLRDYHTGELFDMLDIPLNPNELENIGKFHQQRYKLEEGQIVHVKQKSLEQYFLHVKDKTQRDEAIKSAHEDGYKKSEIGRALGLSGAGIAKILKKFRV</sequence>
<reference evidence="2 3" key="2">
    <citation type="submission" date="2021-02" db="EMBL/GenBank/DDBJ databases">
        <title>Sulfurospirillum tamanensis sp. nov.</title>
        <authorList>
            <person name="Frolova A."/>
            <person name="Merkel A."/>
            <person name="Slobodkin A."/>
        </authorList>
    </citation>
    <scope>NUCLEOTIDE SEQUENCE [LARGE SCALE GENOMIC DNA]</scope>
    <source>
        <strain evidence="2 3">T05b</strain>
    </source>
</reference>
<dbReference type="InterPro" id="IPR036515">
    <property type="entry name" value="Transposase_17_sf"/>
</dbReference>
<dbReference type="RefSeq" id="WP_205459897.1">
    <property type="nucleotide sequence ID" value="NZ_JAFHKK010000032.1"/>
</dbReference>
<dbReference type="Gene3D" id="3.30.70.1290">
    <property type="entry name" value="Transposase IS200-like"/>
    <property type="match status" value="1"/>
</dbReference>
<dbReference type="Proteomes" id="UP000703590">
    <property type="component" value="Unassembled WGS sequence"/>
</dbReference>
<comment type="caution">
    <text evidence="2">The sequence shown here is derived from an EMBL/GenBank/DDBJ whole genome shotgun (WGS) entry which is preliminary data.</text>
</comment>
<reference evidence="3" key="1">
    <citation type="submission" date="2021-02" db="EMBL/GenBank/DDBJ databases">
        <title>Sulfurospirillum tamanensis sp. nov.</title>
        <authorList>
            <person name="Merkel A.Y."/>
        </authorList>
    </citation>
    <scope>NUCLEOTIDE SEQUENCE [LARGE SCALE GENOMIC DNA]</scope>
    <source>
        <strain evidence="3">T05b</strain>
    </source>
</reference>
<accession>A0ABS2WUJ8</accession>
<dbReference type="InterPro" id="IPR002686">
    <property type="entry name" value="Transposase_17"/>
</dbReference>
<evidence type="ECO:0000259" key="1">
    <source>
        <dbReference type="SMART" id="SM01321"/>
    </source>
</evidence>
<evidence type="ECO:0000313" key="3">
    <source>
        <dbReference type="Proteomes" id="UP000703590"/>
    </source>
</evidence>
<protein>
    <submittedName>
        <fullName evidence="2">Transposase</fullName>
    </submittedName>
</protein>
<dbReference type="PANTHER" id="PTHR34322:SF2">
    <property type="entry name" value="TRANSPOSASE IS200-LIKE DOMAIN-CONTAINING PROTEIN"/>
    <property type="match status" value="1"/>
</dbReference>